<dbReference type="PROSITE" id="PS50887">
    <property type="entry name" value="GGDEF"/>
    <property type="match status" value="1"/>
</dbReference>
<dbReference type="AlphaFoldDB" id="A0A832J2V2"/>
<dbReference type="PROSITE" id="PS50883">
    <property type="entry name" value="EAL"/>
    <property type="match status" value="1"/>
</dbReference>
<dbReference type="PANTHER" id="PTHR33121">
    <property type="entry name" value="CYCLIC DI-GMP PHOSPHODIESTERASE PDEF"/>
    <property type="match status" value="1"/>
</dbReference>
<accession>A0A832J2V2</accession>
<sequence length="338" mass="38217">EAKLVAEKLRLALSAPYQLNGHHYHTTPSIGIVIFPFDNETAGDVLKHADTAMYRAKAAGRDTIRFYRPSMQQAADQRLSLEKDLRSALEKNQFELHYQPLLDNNNQLIGSEALLRWQHPDQGWVSPETFIPVAEESGLILMIGDWVMQQAIAQLKQWQQHDWSRQTGFLAINISARQFHQANFVGNITRILQQQQVNPDRLKLELTESLVIENIADTVTKMEALRELGVRIAIDDFGTGYSSLAYLKRLPIDQIKIDKSFVLDLTEDSNDAVIVETIISMANHLSLGIIAEGVETEAVLNTLKAKQCNIFQGYYFSKALPRNEFEQYAHTIGSVEPS</sequence>
<evidence type="ECO:0000313" key="5">
    <source>
        <dbReference type="EMBL" id="HHJ80094.1"/>
    </source>
</evidence>
<protein>
    <recommendedName>
        <fullName evidence="1">cyclic-guanylate-specific phosphodiesterase</fullName>
        <ecNumber evidence="1">3.1.4.52</ecNumber>
    </recommendedName>
</protein>
<dbReference type="SUPFAM" id="SSF141868">
    <property type="entry name" value="EAL domain-like"/>
    <property type="match status" value="1"/>
</dbReference>
<dbReference type="EC" id="3.1.4.52" evidence="1"/>
<dbReference type="GO" id="GO:0071111">
    <property type="term" value="F:cyclic-guanylate-specific phosphodiesterase activity"/>
    <property type="evidence" value="ECO:0007669"/>
    <property type="project" value="UniProtKB-EC"/>
</dbReference>
<dbReference type="InterPro" id="IPR035919">
    <property type="entry name" value="EAL_sf"/>
</dbReference>
<dbReference type="InterPro" id="IPR043128">
    <property type="entry name" value="Rev_trsase/Diguanyl_cyclase"/>
</dbReference>
<comment type="caution">
    <text evidence="5">The sequence shown here is derived from an EMBL/GenBank/DDBJ whole genome shotgun (WGS) entry which is preliminary data.</text>
</comment>
<feature type="domain" description="EAL" evidence="3">
    <location>
        <begin position="78"/>
        <end position="333"/>
    </location>
</feature>
<dbReference type="SMART" id="SM00052">
    <property type="entry name" value="EAL"/>
    <property type="match status" value="1"/>
</dbReference>
<feature type="non-terminal residue" evidence="5">
    <location>
        <position position="1"/>
    </location>
</feature>
<dbReference type="FunFam" id="3.20.20.450:FF:000001">
    <property type="entry name" value="Cyclic di-GMP phosphodiesterase yahA"/>
    <property type="match status" value="1"/>
</dbReference>
<proteinExistence type="predicted"/>
<dbReference type="Gene3D" id="3.20.20.450">
    <property type="entry name" value="EAL domain"/>
    <property type="match status" value="1"/>
</dbReference>
<dbReference type="InterPro" id="IPR001633">
    <property type="entry name" value="EAL_dom"/>
</dbReference>
<dbReference type="SUPFAM" id="SSF55073">
    <property type="entry name" value="Nucleotide cyclase"/>
    <property type="match status" value="1"/>
</dbReference>
<evidence type="ECO:0000259" key="3">
    <source>
        <dbReference type="PROSITE" id="PS50883"/>
    </source>
</evidence>
<dbReference type="PANTHER" id="PTHR33121:SF70">
    <property type="entry name" value="SIGNALING PROTEIN YKOW"/>
    <property type="match status" value="1"/>
</dbReference>
<feature type="domain" description="GGDEF" evidence="4">
    <location>
        <begin position="1"/>
        <end position="69"/>
    </location>
</feature>
<dbReference type="InterPro" id="IPR029787">
    <property type="entry name" value="Nucleotide_cyclase"/>
</dbReference>
<dbReference type="Proteomes" id="UP000885832">
    <property type="component" value="Unassembled WGS sequence"/>
</dbReference>
<dbReference type="Pfam" id="PF00990">
    <property type="entry name" value="GGDEF"/>
    <property type="match status" value="1"/>
</dbReference>
<evidence type="ECO:0000256" key="1">
    <source>
        <dbReference type="ARBA" id="ARBA00012282"/>
    </source>
</evidence>
<dbReference type="InterPro" id="IPR050706">
    <property type="entry name" value="Cyclic-di-GMP_PDE-like"/>
</dbReference>
<dbReference type="EMBL" id="DRNF01000033">
    <property type="protein sequence ID" value="HHJ80094.1"/>
    <property type="molecule type" value="Genomic_DNA"/>
</dbReference>
<evidence type="ECO:0000256" key="2">
    <source>
        <dbReference type="ARBA" id="ARBA00022636"/>
    </source>
</evidence>
<organism evidence="5">
    <name type="scientific">Candidatus Tenderia electrophaga</name>
    <dbReference type="NCBI Taxonomy" id="1748243"/>
    <lineage>
        <taxon>Bacteria</taxon>
        <taxon>Pseudomonadati</taxon>
        <taxon>Pseudomonadota</taxon>
        <taxon>Gammaproteobacteria</taxon>
        <taxon>Candidatus Tenderiales</taxon>
        <taxon>Candidatus Tenderiaceae</taxon>
        <taxon>Candidatus Tenderia</taxon>
    </lineage>
</organism>
<dbReference type="CDD" id="cd01948">
    <property type="entry name" value="EAL"/>
    <property type="match status" value="1"/>
</dbReference>
<dbReference type="Gene3D" id="3.30.70.270">
    <property type="match status" value="1"/>
</dbReference>
<dbReference type="InterPro" id="IPR000160">
    <property type="entry name" value="GGDEF_dom"/>
</dbReference>
<reference evidence="5" key="1">
    <citation type="journal article" date="2020" name="mSystems">
        <title>Genome- and Community-Level Interaction Insights into Carbon Utilization and Element Cycling Functions of Hydrothermarchaeota in Hydrothermal Sediment.</title>
        <authorList>
            <person name="Zhou Z."/>
            <person name="Liu Y."/>
            <person name="Xu W."/>
            <person name="Pan J."/>
            <person name="Luo Z.H."/>
            <person name="Li M."/>
        </authorList>
    </citation>
    <scope>NUCLEOTIDE SEQUENCE [LARGE SCALE GENOMIC DNA]</scope>
    <source>
        <strain evidence="5">HyVt-505</strain>
    </source>
</reference>
<evidence type="ECO:0000259" key="4">
    <source>
        <dbReference type="PROSITE" id="PS50887"/>
    </source>
</evidence>
<dbReference type="Pfam" id="PF00563">
    <property type="entry name" value="EAL"/>
    <property type="match status" value="1"/>
</dbReference>
<name>A0A832J2V2_9GAMM</name>
<gene>
    <name evidence="5" type="ORF">ENJ65_00510</name>
</gene>
<keyword evidence="2" id="KW-0973">c-di-GMP</keyword>